<name>A0A1G6ACD0_9GAMM</name>
<dbReference type="EMBL" id="FMXN01000001">
    <property type="protein sequence ID" value="SDB05976.1"/>
    <property type="molecule type" value="Genomic_DNA"/>
</dbReference>
<proteinExistence type="predicted"/>
<organism evidence="1 2">
    <name type="scientific">Pseudidiomarina indica</name>
    <dbReference type="NCBI Taxonomy" id="1159017"/>
    <lineage>
        <taxon>Bacteria</taxon>
        <taxon>Pseudomonadati</taxon>
        <taxon>Pseudomonadota</taxon>
        <taxon>Gammaproteobacteria</taxon>
        <taxon>Alteromonadales</taxon>
        <taxon>Idiomarinaceae</taxon>
        <taxon>Pseudidiomarina</taxon>
    </lineage>
</organism>
<reference evidence="2" key="1">
    <citation type="submission" date="2016-10" db="EMBL/GenBank/DDBJ databases">
        <authorList>
            <person name="Varghese N."/>
            <person name="Submissions S."/>
        </authorList>
    </citation>
    <scope>NUCLEOTIDE SEQUENCE [LARGE SCALE GENOMIC DNA]</scope>
    <source>
        <strain evidence="2">CGMCC 1.10824</strain>
    </source>
</reference>
<dbReference type="Proteomes" id="UP000199626">
    <property type="component" value="Unassembled WGS sequence"/>
</dbReference>
<evidence type="ECO:0000313" key="1">
    <source>
        <dbReference type="EMBL" id="SDB05976.1"/>
    </source>
</evidence>
<gene>
    <name evidence="1" type="ORF">SAMN02927930_00268</name>
</gene>
<evidence type="ECO:0000313" key="2">
    <source>
        <dbReference type="Proteomes" id="UP000199626"/>
    </source>
</evidence>
<dbReference type="AlphaFoldDB" id="A0A1G6ACD0"/>
<accession>A0A1G6ACD0</accession>
<protein>
    <submittedName>
        <fullName evidence="1">Uncharacterized protein</fullName>
    </submittedName>
</protein>
<keyword evidence="2" id="KW-1185">Reference proteome</keyword>
<sequence>MKASDLEILDDFKLSISNPSGILFSRLEATPILPDDLGFA</sequence>